<evidence type="ECO:0000256" key="1">
    <source>
        <dbReference type="SAM" id="SignalP"/>
    </source>
</evidence>
<keyword evidence="1" id="KW-0732">Signal</keyword>
<dbReference type="RefSeq" id="WP_090661621.1">
    <property type="nucleotide sequence ID" value="NZ_FOXQ01000012.1"/>
</dbReference>
<dbReference type="OrthoDB" id="877489at2"/>
<dbReference type="STRING" id="1465490.SAMN05444277_112129"/>
<evidence type="ECO:0000313" key="3">
    <source>
        <dbReference type="EMBL" id="SFQ44565.1"/>
    </source>
</evidence>
<dbReference type="EMBL" id="FOXQ01000012">
    <property type="protein sequence ID" value="SFQ44565.1"/>
    <property type="molecule type" value="Genomic_DNA"/>
</dbReference>
<name>A0A1I5YKC7_9BACT</name>
<reference evidence="3 4" key="1">
    <citation type="submission" date="2016-10" db="EMBL/GenBank/DDBJ databases">
        <authorList>
            <person name="de Groot N.N."/>
        </authorList>
    </citation>
    <scope>NUCLEOTIDE SEQUENCE [LARGE SCALE GENOMIC DNA]</scope>
    <source>
        <strain evidence="3 4">DSM 28286</strain>
    </source>
</reference>
<gene>
    <name evidence="3" type="ORF">SAMN05444277_112129</name>
</gene>
<dbReference type="AlphaFoldDB" id="A0A1I5YKC7"/>
<dbReference type="InterPro" id="IPR021255">
    <property type="entry name" value="DUF2807"/>
</dbReference>
<evidence type="ECO:0000313" key="4">
    <source>
        <dbReference type="Proteomes" id="UP000199031"/>
    </source>
</evidence>
<dbReference type="Proteomes" id="UP000199031">
    <property type="component" value="Unassembled WGS sequence"/>
</dbReference>
<sequence>MKKLFVLFLFLCSIALLNAQSTVIRDAHAQARKISSFHAIEVSNGIDLIITQGNEEAVAVSASSPEIRDRIRTEVSNGKLKIYFDNKGLHGWKLKRELKAYVSFKNLDALEANSGAEASTNGNINVNTLSISLSSGADFKGTVTAAKLSVDQSSGSDMDIKGKVSEVSITTTSGSDFNGYDLISETCKADASSGSDIEITVNKTLDASASSGGGVKYKGNAVISNVSNSSGGKIKKQG</sequence>
<dbReference type="Pfam" id="PF10988">
    <property type="entry name" value="DUF2807"/>
    <property type="match status" value="1"/>
</dbReference>
<protein>
    <submittedName>
        <fullName evidence="3">Putative auto-transporter adhesin, head GIN domain</fullName>
    </submittedName>
</protein>
<evidence type="ECO:0000259" key="2">
    <source>
        <dbReference type="Pfam" id="PF10988"/>
    </source>
</evidence>
<feature type="domain" description="Putative auto-transporter adhesin head GIN" evidence="2">
    <location>
        <begin position="37"/>
        <end position="221"/>
    </location>
</feature>
<organism evidence="3 4">
    <name type="scientific">Parafilimonas terrae</name>
    <dbReference type="NCBI Taxonomy" id="1465490"/>
    <lineage>
        <taxon>Bacteria</taxon>
        <taxon>Pseudomonadati</taxon>
        <taxon>Bacteroidota</taxon>
        <taxon>Chitinophagia</taxon>
        <taxon>Chitinophagales</taxon>
        <taxon>Chitinophagaceae</taxon>
        <taxon>Parafilimonas</taxon>
    </lineage>
</organism>
<accession>A0A1I5YKC7</accession>
<proteinExistence type="predicted"/>
<keyword evidence="4" id="KW-1185">Reference proteome</keyword>
<feature type="chain" id="PRO_5011773975" evidence="1">
    <location>
        <begin position="20"/>
        <end position="238"/>
    </location>
</feature>
<feature type="signal peptide" evidence="1">
    <location>
        <begin position="1"/>
        <end position="19"/>
    </location>
</feature>
<dbReference type="Gene3D" id="2.160.20.120">
    <property type="match status" value="1"/>
</dbReference>